<evidence type="ECO:0000313" key="4">
    <source>
        <dbReference type="Proteomes" id="UP000008810"/>
    </source>
</evidence>
<dbReference type="EnsemblPlants" id="PNT78370">
    <property type="protein sequence ID" value="PNT78370"/>
    <property type="gene ID" value="BRADI_1g78165v3"/>
</dbReference>
<reference evidence="2 3" key="1">
    <citation type="journal article" date="2010" name="Nature">
        <title>Genome sequencing and analysis of the model grass Brachypodium distachyon.</title>
        <authorList>
            <consortium name="International Brachypodium Initiative"/>
        </authorList>
    </citation>
    <scope>NUCLEOTIDE SEQUENCE [LARGE SCALE GENOMIC DNA]</scope>
    <source>
        <strain evidence="2 3">Bd21</strain>
    </source>
</reference>
<dbReference type="Gramene" id="PNT78370">
    <property type="protein sequence ID" value="PNT78370"/>
    <property type="gene ID" value="BRADI_1g78165v3"/>
</dbReference>
<gene>
    <name evidence="2" type="ORF">BRADI_1g78165v3</name>
</gene>
<proteinExistence type="predicted"/>
<feature type="compositionally biased region" description="Low complexity" evidence="1">
    <location>
        <begin position="134"/>
        <end position="148"/>
    </location>
</feature>
<accession>I1HAS3</accession>
<evidence type="ECO:0000256" key="1">
    <source>
        <dbReference type="SAM" id="MobiDB-lite"/>
    </source>
</evidence>
<dbReference type="FunCoup" id="I1HAS3">
    <property type="interactions" value="201"/>
</dbReference>
<dbReference type="Gramene" id="KQK24106">
    <property type="protein sequence ID" value="KQK24106"/>
    <property type="gene ID" value="BRADI_1g78165v3"/>
</dbReference>
<dbReference type="PANTHER" id="PTHR36138">
    <property type="entry name" value="EXPRESSED PROTEIN-RELATED"/>
    <property type="match status" value="1"/>
</dbReference>
<dbReference type="AlphaFoldDB" id="I1HAS3"/>
<organism evidence="3">
    <name type="scientific">Brachypodium distachyon</name>
    <name type="common">Purple false brome</name>
    <name type="synonym">Trachynia distachya</name>
    <dbReference type="NCBI Taxonomy" id="15368"/>
    <lineage>
        <taxon>Eukaryota</taxon>
        <taxon>Viridiplantae</taxon>
        <taxon>Streptophyta</taxon>
        <taxon>Embryophyta</taxon>
        <taxon>Tracheophyta</taxon>
        <taxon>Spermatophyta</taxon>
        <taxon>Magnoliopsida</taxon>
        <taxon>Liliopsida</taxon>
        <taxon>Poales</taxon>
        <taxon>Poaceae</taxon>
        <taxon>BOP clade</taxon>
        <taxon>Pooideae</taxon>
        <taxon>Stipodae</taxon>
        <taxon>Brachypodieae</taxon>
        <taxon>Brachypodium</taxon>
    </lineage>
</organism>
<feature type="region of interest" description="Disordered" evidence="1">
    <location>
        <begin position="109"/>
        <end position="148"/>
    </location>
</feature>
<dbReference type="Proteomes" id="UP000008810">
    <property type="component" value="Chromosome 1"/>
</dbReference>
<feature type="compositionally biased region" description="Acidic residues" evidence="1">
    <location>
        <begin position="109"/>
        <end position="119"/>
    </location>
</feature>
<dbReference type="EMBL" id="CM000880">
    <property type="protein sequence ID" value="PNT78370.1"/>
    <property type="molecule type" value="Genomic_DNA"/>
</dbReference>
<reference evidence="3" key="3">
    <citation type="submission" date="2018-08" db="UniProtKB">
        <authorList>
            <consortium name="EnsemblPlants"/>
        </authorList>
    </citation>
    <scope>IDENTIFICATION</scope>
    <source>
        <strain evidence="3">cv. Bd21</strain>
    </source>
</reference>
<dbReference type="EnsemblPlants" id="KQK24106">
    <property type="protein sequence ID" value="KQK24106"/>
    <property type="gene ID" value="BRADI_1g78165v3"/>
</dbReference>
<sequence>MASSTAEKEGDRKSKKKTKIVRMPEPHIEYLLSPASRSEPLPLLDLDEKLLEDFKALIPNGEAFLAETGFSLESYRQLATIDDGIEKAEAEFQAEIREQYASKGYVEMEVTDDDEEEETVVPPPPARSRRRFRPGVTKKAGGAVKKSN</sequence>
<protein>
    <submittedName>
        <fullName evidence="2 3">Uncharacterized protein</fullName>
    </submittedName>
</protein>
<keyword evidence="4" id="KW-1185">Reference proteome</keyword>
<evidence type="ECO:0000313" key="3">
    <source>
        <dbReference type="EnsemblPlants" id="PNT78370"/>
    </source>
</evidence>
<evidence type="ECO:0000313" key="2">
    <source>
        <dbReference type="EMBL" id="KQK24106.1"/>
    </source>
</evidence>
<dbReference type="InParanoid" id="I1HAS3"/>
<name>I1HAS3_BRADI</name>
<dbReference type="PANTHER" id="PTHR36138:SF13">
    <property type="entry name" value="OS04G0604500 PROTEIN"/>
    <property type="match status" value="1"/>
</dbReference>
<dbReference type="HOGENOM" id="CLU_1761281_0_0_1"/>
<dbReference type="EMBL" id="CM000880">
    <property type="protein sequence ID" value="KQK24106.1"/>
    <property type="molecule type" value="Genomic_DNA"/>
</dbReference>
<reference evidence="2" key="2">
    <citation type="submission" date="2017-06" db="EMBL/GenBank/DDBJ databases">
        <title>WGS assembly of Brachypodium distachyon.</title>
        <authorList>
            <consortium name="The International Brachypodium Initiative"/>
            <person name="Lucas S."/>
            <person name="Harmon-Smith M."/>
            <person name="Lail K."/>
            <person name="Tice H."/>
            <person name="Grimwood J."/>
            <person name="Bruce D."/>
            <person name="Barry K."/>
            <person name="Shu S."/>
            <person name="Lindquist E."/>
            <person name="Wang M."/>
            <person name="Pitluck S."/>
            <person name="Vogel J.P."/>
            <person name="Garvin D.F."/>
            <person name="Mockler T.C."/>
            <person name="Schmutz J."/>
            <person name="Rokhsar D."/>
            <person name="Bevan M.W."/>
        </authorList>
    </citation>
    <scope>NUCLEOTIDE SEQUENCE</scope>
    <source>
        <strain evidence="2">Bd21</strain>
    </source>
</reference>